<dbReference type="EMBL" id="WNLA01000005">
    <property type="protein sequence ID" value="MTW02611.1"/>
    <property type="molecule type" value="Genomic_DNA"/>
</dbReference>
<dbReference type="RefSeq" id="WP_155438994.1">
    <property type="nucleotide sequence ID" value="NZ_WNLA01000005.1"/>
</dbReference>
<evidence type="ECO:0000313" key="2">
    <source>
        <dbReference type="Proteomes" id="UP000484015"/>
    </source>
</evidence>
<sequence>MAELEVAKHGKNVIHMAVAKEHGIGHKLREIALEIAIIVFAVSISIWFHSMSEHRHEQQQVKSFLLGLKADLANDAANLAGLAQSYHEADANYKYLAALDPKGRPDGEKFMQAYALMDTNRFFKPERSRFEGFKSAGKLTNIEDAALLNDILDLHQALLPSIQSSENFWRTSQEKLRAYMDISLDQGDEPAQLYAALTTPKAKRLLRRMATSPELYERYQKYIALSQKIIQQIDAAYPGA</sequence>
<proteinExistence type="predicted"/>
<dbReference type="AlphaFoldDB" id="A0A6L6PZP7"/>
<dbReference type="Proteomes" id="UP000484015">
    <property type="component" value="Unassembled WGS sequence"/>
</dbReference>
<reference evidence="1 2" key="1">
    <citation type="submission" date="2019-11" db="EMBL/GenBank/DDBJ databases">
        <title>Type strains purchased from KCTC, JCM and DSMZ.</title>
        <authorList>
            <person name="Lu H."/>
        </authorList>
    </citation>
    <scope>NUCLEOTIDE SEQUENCE [LARGE SCALE GENOMIC DNA]</scope>
    <source>
        <strain evidence="1 2">KCTC 42409</strain>
    </source>
</reference>
<gene>
    <name evidence="1" type="ORF">GM668_11010</name>
</gene>
<dbReference type="OrthoDB" id="874372at2"/>
<protein>
    <submittedName>
        <fullName evidence="1">Uncharacterized protein</fullName>
    </submittedName>
</protein>
<keyword evidence="2" id="KW-1185">Reference proteome</keyword>
<accession>A0A6L6PZP7</accession>
<organism evidence="1 2">
    <name type="scientific">Pseudoduganella ginsengisoli</name>
    <dbReference type="NCBI Taxonomy" id="1462440"/>
    <lineage>
        <taxon>Bacteria</taxon>
        <taxon>Pseudomonadati</taxon>
        <taxon>Pseudomonadota</taxon>
        <taxon>Betaproteobacteria</taxon>
        <taxon>Burkholderiales</taxon>
        <taxon>Oxalobacteraceae</taxon>
        <taxon>Telluria group</taxon>
        <taxon>Pseudoduganella</taxon>
    </lineage>
</organism>
<name>A0A6L6PZP7_9BURK</name>
<evidence type="ECO:0000313" key="1">
    <source>
        <dbReference type="EMBL" id="MTW02611.1"/>
    </source>
</evidence>
<comment type="caution">
    <text evidence="1">The sequence shown here is derived from an EMBL/GenBank/DDBJ whole genome shotgun (WGS) entry which is preliminary data.</text>
</comment>